<dbReference type="GO" id="GO:0008083">
    <property type="term" value="F:growth factor activity"/>
    <property type="evidence" value="ECO:0007669"/>
    <property type="project" value="InterPro"/>
</dbReference>
<dbReference type="InterPro" id="IPR000072">
    <property type="entry name" value="PDGF/VEGF_dom"/>
</dbReference>
<name>A0A482NZG5_STIJA</name>
<feature type="region of interest" description="Disordered" evidence="1">
    <location>
        <begin position="525"/>
        <end position="583"/>
    </location>
</feature>
<dbReference type="SUPFAM" id="SSF57501">
    <property type="entry name" value="Cystine-knot cytokines"/>
    <property type="match status" value="1"/>
</dbReference>
<feature type="signal peptide" evidence="2">
    <location>
        <begin position="1"/>
        <end position="28"/>
    </location>
</feature>
<organism evidence="4">
    <name type="scientific">Stichopus japonicus</name>
    <name type="common">Sea cucumber</name>
    <dbReference type="NCBI Taxonomy" id="307972"/>
    <lineage>
        <taxon>Eukaryota</taxon>
        <taxon>Metazoa</taxon>
        <taxon>Echinodermata</taxon>
        <taxon>Eleutherozoa</taxon>
        <taxon>Echinozoa</taxon>
        <taxon>Holothuroidea</taxon>
        <taxon>Aspidochirotacea</taxon>
        <taxon>Aspidochirotida</taxon>
        <taxon>Stichopodidae</taxon>
        <taxon>Apostichopus</taxon>
    </lineage>
</organism>
<proteinExistence type="evidence at transcript level"/>
<keyword evidence="2" id="KW-0732">Signal</keyword>
<feature type="compositionally biased region" description="Low complexity" evidence="1">
    <location>
        <begin position="531"/>
        <end position="544"/>
    </location>
</feature>
<accession>A0A482NZG5</accession>
<reference evidence="4" key="1">
    <citation type="submission" date="2018-07" db="EMBL/GenBank/DDBJ databases">
        <title>A novel VEGF protein from Apostichopus japonicus promotes cell proliferation and migration.</title>
        <authorList>
            <person name="Lv Z."/>
            <person name="Li C."/>
        </authorList>
    </citation>
    <scope>NUCLEOTIDE SEQUENCE</scope>
</reference>
<dbReference type="PANTHER" id="PTHR21719">
    <property type="entry name" value="FI06402P-RELATED"/>
    <property type="match status" value="1"/>
</dbReference>
<dbReference type="RefSeq" id="XP_071846323.1">
    <property type="nucleotide sequence ID" value="XM_071990222.1"/>
</dbReference>
<dbReference type="GO" id="GO:0016020">
    <property type="term" value="C:membrane"/>
    <property type="evidence" value="ECO:0007669"/>
    <property type="project" value="InterPro"/>
</dbReference>
<evidence type="ECO:0000256" key="2">
    <source>
        <dbReference type="SAM" id="SignalP"/>
    </source>
</evidence>
<evidence type="ECO:0000313" key="4">
    <source>
        <dbReference type="EMBL" id="QBS32931.1"/>
    </source>
</evidence>
<protein>
    <submittedName>
        <fullName evidence="4">Vascular endothelial growth factor</fullName>
    </submittedName>
</protein>
<dbReference type="PANTHER" id="PTHR21719:SF1">
    <property type="entry name" value="FI06402P-RELATED"/>
    <property type="match status" value="1"/>
</dbReference>
<feature type="domain" description="Platelet-derived growth factor (PDGF) family profile" evidence="3">
    <location>
        <begin position="120"/>
        <end position="235"/>
    </location>
</feature>
<evidence type="ECO:0000259" key="3">
    <source>
        <dbReference type="PROSITE" id="PS50278"/>
    </source>
</evidence>
<dbReference type="InterPro" id="IPR029034">
    <property type="entry name" value="Cystine-knot_cytokine"/>
</dbReference>
<dbReference type="EMBL" id="MH707613">
    <property type="protein sequence ID" value="QBS32931.1"/>
    <property type="molecule type" value="mRNA"/>
</dbReference>
<dbReference type="Gene3D" id="2.10.90.10">
    <property type="entry name" value="Cystine-knot cytokines"/>
    <property type="match status" value="1"/>
</dbReference>
<dbReference type="GeneID" id="139979438"/>
<evidence type="ECO:0000256" key="1">
    <source>
        <dbReference type="SAM" id="MobiDB-lite"/>
    </source>
</evidence>
<sequence length="583" mass="65630">MARFYVLFKYCYFLWAVISLCCVPVCQSRKYPGKMRGKDRKTGSKGMRLIKAFHKKYSRKVQKARSLEEFVQVFDKTDDITGTLERLLDASLRDSIDSNQLTKGPSSIMNSQFFQNVTTDAVEQIKEQERLQECREPRPVLLDSHEVIGLDKGLLQYMYPLCIQVNRCGAHSGCCNIETKTCSVKEGHITNVTRQILFAFVYIDKSGSASRQREMKVYTAQVEEHTLCECQESALTREKCNDIICESPKTKNPIDCNCLCPKRCANPYRNNNETCECECGDEQTPAGRTCRKILRGKATMSRSECDCVKTSQCSRPSCRSKYAFDNTTCTCEGLRSPNTERISHNNNDSFELFQDVDLQVRAVKEPPPIKSAQHDVGIVPFVRSSQAHLERNSKEVISTVILKKETIPNPLLSGESPDRNEYRHSSHTRYNETQHIHGKHNVSASTKAQITVLNQAADDLNATNIKDRYRVDLKPNGTDHGTIPGPGTATTDVIGKAEKRENPLGLQESEEEINDITSFDYYVDTTEERSSSSSSYEYSSSSSYVDDDDEEIKAGDFLTKPSTNLDVDNYDGEDVGSGDFSGI</sequence>
<dbReference type="AlphaFoldDB" id="A0A482NZG5"/>
<dbReference type="PROSITE" id="PS50278">
    <property type="entry name" value="PDGF_2"/>
    <property type="match status" value="1"/>
</dbReference>
<feature type="chain" id="PRO_5019840089" evidence="2">
    <location>
        <begin position="29"/>
        <end position="583"/>
    </location>
</feature>